<keyword evidence="2" id="KW-0812">Transmembrane</keyword>
<keyword evidence="4" id="KW-1185">Reference proteome</keyword>
<dbReference type="EMBL" id="MU004181">
    <property type="protein sequence ID" value="KAF2502926.1"/>
    <property type="molecule type" value="Genomic_DNA"/>
</dbReference>
<feature type="transmembrane region" description="Helical" evidence="2">
    <location>
        <begin position="62"/>
        <end position="87"/>
    </location>
</feature>
<keyword evidence="2" id="KW-1133">Transmembrane helix</keyword>
<sequence length="146" mass="15318">MAFITPSPIVSKQPITPGATVNALLERALPAWTPTPTGAPPAASWVPTLSTTSASIKHDTKVGILVAIAIVGIFVGVLAILTLGFAISKVFRKTKRAPGVEDVEVRAANWRPGDDSDAKITKTQASHQPTRTSNLAAAARVTDSRR</sequence>
<feature type="region of interest" description="Disordered" evidence="1">
    <location>
        <begin position="111"/>
        <end position="146"/>
    </location>
</feature>
<gene>
    <name evidence="3" type="ORF">BU16DRAFT_23678</name>
</gene>
<reference evidence="3" key="1">
    <citation type="journal article" date="2020" name="Stud. Mycol.">
        <title>101 Dothideomycetes genomes: a test case for predicting lifestyles and emergence of pathogens.</title>
        <authorList>
            <person name="Haridas S."/>
            <person name="Albert R."/>
            <person name="Binder M."/>
            <person name="Bloem J."/>
            <person name="Labutti K."/>
            <person name="Salamov A."/>
            <person name="Andreopoulos B."/>
            <person name="Baker S."/>
            <person name="Barry K."/>
            <person name="Bills G."/>
            <person name="Bluhm B."/>
            <person name="Cannon C."/>
            <person name="Castanera R."/>
            <person name="Culley D."/>
            <person name="Daum C."/>
            <person name="Ezra D."/>
            <person name="Gonzalez J."/>
            <person name="Henrissat B."/>
            <person name="Kuo A."/>
            <person name="Liang C."/>
            <person name="Lipzen A."/>
            <person name="Lutzoni F."/>
            <person name="Magnuson J."/>
            <person name="Mondo S."/>
            <person name="Nolan M."/>
            <person name="Ohm R."/>
            <person name="Pangilinan J."/>
            <person name="Park H.-J."/>
            <person name="Ramirez L."/>
            <person name="Alfaro M."/>
            <person name="Sun H."/>
            <person name="Tritt A."/>
            <person name="Yoshinaga Y."/>
            <person name="Zwiers L.-H."/>
            <person name="Turgeon B."/>
            <person name="Goodwin S."/>
            <person name="Spatafora J."/>
            <person name="Crous P."/>
            <person name="Grigoriev I."/>
        </authorList>
    </citation>
    <scope>NUCLEOTIDE SEQUENCE</scope>
    <source>
        <strain evidence="3">CBS 269.34</strain>
    </source>
</reference>
<keyword evidence="2" id="KW-0472">Membrane</keyword>
<name>A0A6A6RES3_9PEZI</name>
<evidence type="ECO:0000313" key="3">
    <source>
        <dbReference type="EMBL" id="KAF2502926.1"/>
    </source>
</evidence>
<proteinExistence type="predicted"/>
<accession>A0A6A6RES3</accession>
<evidence type="ECO:0000256" key="1">
    <source>
        <dbReference type="SAM" id="MobiDB-lite"/>
    </source>
</evidence>
<dbReference type="AlphaFoldDB" id="A0A6A6RES3"/>
<evidence type="ECO:0000256" key="2">
    <source>
        <dbReference type="SAM" id="Phobius"/>
    </source>
</evidence>
<dbReference type="Proteomes" id="UP000799750">
    <property type="component" value="Unassembled WGS sequence"/>
</dbReference>
<evidence type="ECO:0000313" key="4">
    <source>
        <dbReference type="Proteomes" id="UP000799750"/>
    </source>
</evidence>
<feature type="compositionally biased region" description="Polar residues" evidence="1">
    <location>
        <begin position="121"/>
        <end position="135"/>
    </location>
</feature>
<protein>
    <submittedName>
        <fullName evidence="3">Uncharacterized protein</fullName>
    </submittedName>
</protein>
<organism evidence="3 4">
    <name type="scientific">Lophium mytilinum</name>
    <dbReference type="NCBI Taxonomy" id="390894"/>
    <lineage>
        <taxon>Eukaryota</taxon>
        <taxon>Fungi</taxon>
        <taxon>Dikarya</taxon>
        <taxon>Ascomycota</taxon>
        <taxon>Pezizomycotina</taxon>
        <taxon>Dothideomycetes</taxon>
        <taxon>Pleosporomycetidae</taxon>
        <taxon>Mytilinidiales</taxon>
        <taxon>Mytilinidiaceae</taxon>
        <taxon>Lophium</taxon>
    </lineage>
</organism>